<feature type="non-terminal residue" evidence="8">
    <location>
        <position position="271"/>
    </location>
</feature>
<dbReference type="GO" id="GO:0046872">
    <property type="term" value="F:metal ion binding"/>
    <property type="evidence" value="ECO:0007669"/>
    <property type="project" value="UniProtKB-KW"/>
</dbReference>
<dbReference type="SUPFAM" id="SSF50129">
    <property type="entry name" value="GroES-like"/>
    <property type="match status" value="1"/>
</dbReference>
<evidence type="ECO:0000313" key="9">
    <source>
        <dbReference type="Proteomes" id="UP000178943"/>
    </source>
</evidence>
<dbReference type="PANTHER" id="PTHR43350">
    <property type="entry name" value="NAD-DEPENDENT ALCOHOL DEHYDROGENASE"/>
    <property type="match status" value="1"/>
</dbReference>
<dbReference type="EMBL" id="MFGW01000061">
    <property type="protein sequence ID" value="OGF67355.1"/>
    <property type="molecule type" value="Genomic_DNA"/>
</dbReference>
<reference evidence="8 9" key="1">
    <citation type="journal article" date="2016" name="Nat. Commun.">
        <title>Thousands of microbial genomes shed light on interconnected biogeochemical processes in an aquifer system.</title>
        <authorList>
            <person name="Anantharaman K."/>
            <person name="Brown C.T."/>
            <person name="Hug L.A."/>
            <person name="Sharon I."/>
            <person name="Castelle C.J."/>
            <person name="Probst A.J."/>
            <person name="Thomas B.C."/>
            <person name="Singh A."/>
            <person name="Wilkins M.J."/>
            <person name="Karaoz U."/>
            <person name="Brodie E.L."/>
            <person name="Williams K.H."/>
            <person name="Hubbard S.S."/>
            <person name="Banfield J.F."/>
        </authorList>
    </citation>
    <scope>NUCLEOTIDE SEQUENCE [LARGE SCALE GENOMIC DNA]</scope>
</reference>
<organism evidence="8 9">
    <name type="scientific">Candidatus Fischerbacteria bacterium RBG_13_37_8</name>
    <dbReference type="NCBI Taxonomy" id="1817863"/>
    <lineage>
        <taxon>Bacteria</taxon>
        <taxon>Candidatus Fischeribacteriota</taxon>
    </lineage>
</organism>
<dbReference type="InterPro" id="IPR011032">
    <property type="entry name" value="GroES-like_sf"/>
</dbReference>
<dbReference type="PANTHER" id="PTHR43350:SF2">
    <property type="entry name" value="GROES-LIKE ZINC-BINDING ALCOHOL DEHYDROGENASE FAMILY PROTEIN"/>
    <property type="match status" value="1"/>
</dbReference>
<dbReference type="Pfam" id="PF00107">
    <property type="entry name" value="ADH_zinc_N"/>
    <property type="match status" value="1"/>
</dbReference>
<proteinExistence type="inferred from homology"/>
<evidence type="ECO:0000313" key="8">
    <source>
        <dbReference type="EMBL" id="OGF67355.1"/>
    </source>
</evidence>
<dbReference type="Pfam" id="PF08240">
    <property type="entry name" value="ADH_N"/>
    <property type="match status" value="1"/>
</dbReference>
<accession>A0A1F5VVC6</accession>
<dbReference type="STRING" id="1817863.A2Y62_06190"/>
<comment type="similarity">
    <text evidence="2">Belongs to the zinc-containing alcohol dehydrogenase family.</text>
</comment>
<dbReference type="Gene3D" id="3.40.50.720">
    <property type="entry name" value="NAD(P)-binding Rossmann-like Domain"/>
    <property type="match status" value="1"/>
</dbReference>
<evidence type="ECO:0000256" key="1">
    <source>
        <dbReference type="ARBA" id="ARBA00001947"/>
    </source>
</evidence>
<dbReference type="AlphaFoldDB" id="A0A1F5VVC6"/>
<name>A0A1F5VVC6_9BACT</name>
<comment type="caution">
    <text evidence="8">The sequence shown here is derived from an EMBL/GenBank/DDBJ whole genome shotgun (WGS) entry which is preliminary data.</text>
</comment>
<gene>
    <name evidence="8" type="ORF">A2Y62_06190</name>
</gene>
<keyword evidence="4" id="KW-0862">Zinc</keyword>
<dbReference type="InterPro" id="IPR036291">
    <property type="entry name" value="NAD(P)-bd_dom_sf"/>
</dbReference>
<dbReference type="SUPFAM" id="SSF51735">
    <property type="entry name" value="NAD(P)-binding Rossmann-fold domains"/>
    <property type="match status" value="1"/>
</dbReference>
<dbReference type="Gene3D" id="3.90.180.10">
    <property type="entry name" value="Medium-chain alcohol dehydrogenases, catalytic domain"/>
    <property type="match status" value="1"/>
</dbReference>
<sequence>MKALYFDKALRLCTVAAPKPKPGEALIKVTAVGICNTDLEILKGYMSFKGIPGHEFCGIVIKCDDSQLINKRVVGEINIGCRECSACNMNLTRHCPRRTVLGIQGKDGAMAQYLTLPVENLHTVSDNIEDSDAVFVEPLAAACEILEQIHLSPSHNIMVVGDGKLAALIAQILHVINPNVFVKGLQPEKIQLLKNLGLHADTKPFGHRTWDVIIEATGNPEGISLALEYIKPRGTIILKSTYNQKIAIDQNAIVINEINILGSRCGNFELA</sequence>
<keyword evidence="5" id="KW-0560">Oxidoreductase</keyword>
<protein>
    <submittedName>
        <fullName evidence="8">Alcohol dehydrogenase</fullName>
    </submittedName>
</protein>
<evidence type="ECO:0000259" key="6">
    <source>
        <dbReference type="Pfam" id="PF00107"/>
    </source>
</evidence>
<evidence type="ECO:0000256" key="2">
    <source>
        <dbReference type="ARBA" id="ARBA00008072"/>
    </source>
</evidence>
<keyword evidence="3" id="KW-0479">Metal-binding</keyword>
<evidence type="ECO:0000256" key="5">
    <source>
        <dbReference type="ARBA" id="ARBA00023002"/>
    </source>
</evidence>
<dbReference type="CDD" id="cd08242">
    <property type="entry name" value="MDR_like"/>
    <property type="match status" value="1"/>
</dbReference>
<comment type="cofactor">
    <cofactor evidence="1">
        <name>Zn(2+)</name>
        <dbReference type="ChEBI" id="CHEBI:29105"/>
    </cofactor>
</comment>
<dbReference type="GO" id="GO:0016491">
    <property type="term" value="F:oxidoreductase activity"/>
    <property type="evidence" value="ECO:0007669"/>
    <property type="project" value="UniProtKB-KW"/>
</dbReference>
<feature type="domain" description="Alcohol dehydrogenase-like C-terminal" evidence="6">
    <location>
        <begin position="168"/>
        <end position="267"/>
    </location>
</feature>
<evidence type="ECO:0000256" key="3">
    <source>
        <dbReference type="ARBA" id="ARBA00022723"/>
    </source>
</evidence>
<dbReference type="InterPro" id="IPR013154">
    <property type="entry name" value="ADH-like_N"/>
</dbReference>
<evidence type="ECO:0000256" key="4">
    <source>
        <dbReference type="ARBA" id="ARBA00022833"/>
    </source>
</evidence>
<dbReference type="InterPro" id="IPR013149">
    <property type="entry name" value="ADH-like_C"/>
</dbReference>
<evidence type="ECO:0000259" key="7">
    <source>
        <dbReference type="Pfam" id="PF08240"/>
    </source>
</evidence>
<dbReference type="Proteomes" id="UP000178943">
    <property type="component" value="Unassembled WGS sequence"/>
</dbReference>
<feature type="domain" description="Alcohol dehydrogenase-like N-terminal" evidence="7">
    <location>
        <begin position="21"/>
        <end position="125"/>
    </location>
</feature>